<dbReference type="GO" id="GO:0004497">
    <property type="term" value="F:monooxygenase activity"/>
    <property type="evidence" value="ECO:0007669"/>
    <property type="project" value="InterPro"/>
</dbReference>
<keyword evidence="5" id="KW-0408">Iron</keyword>
<keyword evidence="2" id="KW-0349">Heme</keyword>
<dbReference type="InterPro" id="IPR050121">
    <property type="entry name" value="Cytochrome_P450_monoxygenase"/>
</dbReference>
<dbReference type="InterPro" id="IPR001128">
    <property type="entry name" value="Cyt_P450"/>
</dbReference>
<dbReference type="PANTHER" id="PTHR24305:SF96">
    <property type="entry name" value="CYTOCHROME P450 MONOOXYGENASE STCB-RELATED"/>
    <property type="match status" value="1"/>
</dbReference>
<proteinExistence type="inferred from homology"/>
<evidence type="ECO:0000256" key="1">
    <source>
        <dbReference type="ARBA" id="ARBA00010617"/>
    </source>
</evidence>
<evidence type="ECO:0000256" key="4">
    <source>
        <dbReference type="ARBA" id="ARBA00023002"/>
    </source>
</evidence>
<evidence type="ECO:0000256" key="5">
    <source>
        <dbReference type="ARBA" id="ARBA00023004"/>
    </source>
</evidence>
<reference evidence="6" key="1">
    <citation type="submission" date="2015-01" db="EMBL/GenBank/DDBJ databases">
        <authorList>
            <person name="Durling Mikael"/>
        </authorList>
    </citation>
    <scope>NUCLEOTIDE SEQUENCE</scope>
</reference>
<sequence>MLFDGSSARAFHEHLLERFIPLPPNPIAPDILSFPDPPSLPETQETVLAYQTSLFSWASDLWRRFRPDFPTNPIWEGNPISVAAPQSPHRKSLSSVTVVVDIDSLIWRHARNNKADIRNKAATLPMDDDCRSTIATISDWQSYWRNKDGQARGATWEVTNIGSLVITTLIHKPALRGYPGPWYTRVTHYVLKFYTLTGRRMQYVHDLHQRYGSVVRLPPNQLAFCDPDAFIAIHKIGGGFTKTQWYEDFSGGAGGIGIGLCAMTDVKNHASRRKLFARAFSAASLRSNCEDVVKEKVEKTVSRIMIEARDTGEADIMKRRILTASDIIGQLSFGESFELPESGEGSCKSHHIQVLEAAALGSTLQYEVPGISGLLRRIPIPKLILLVTAPNLVHKYGEASVLNLRRHSDKRANLFATMLAQSEAAAEKFELTDDDIRKEASNFILAGADTTAITLTYLVWAVLKRPDYNIYILSGS</sequence>
<dbReference type="Gene3D" id="1.10.630.10">
    <property type="entry name" value="Cytochrome P450"/>
    <property type="match status" value="1"/>
</dbReference>
<dbReference type="AlphaFoldDB" id="A0A0B7KD05"/>
<dbReference type="GO" id="GO:0005506">
    <property type="term" value="F:iron ion binding"/>
    <property type="evidence" value="ECO:0007669"/>
    <property type="project" value="InterPro"/>
</dbReference>
<evidence type="ECO:0000256" key="3">
    <source>
        <dbReference type="ARBA" id="ARBA00022723"/>
    </source>
</evidence>
<keyword evidence="3" id="KW-0479">Metal-binding</keyword>
<gene>
    <name evidence="6" type="ORF">BN869_000009395_1</name>
</gene>
<dbReference type="GO" id="GO:0016705">
    <property type="term" value="F:oxidoreductase activity, acting on paired donors, with incorporation or reduction of molecular oxygen"/>
    <property type="evidence" value="ECO:0007669"/>
    <property type="project" value="InterPro"/>
</dbReference>
<dbReference type="GO" id="GO:0020037">
    <property type="term" value="F:heme binding"/>
    <property type="evidence" value="ECO:0007669"/>
    <property type="project" value="InterPro"/>
</dbReference>
<dbReference type="EMBL" id="CDPU01000034">
    <property type="protein sequence ID" value="CEO53337.1"/>
    <property type="molecule type" value="Genomic_DNA"/>
</dbReference>
<name>A0A0B7KD05_BIOOC</name>
<dbReference type="Pfam" id="PF00067">
    <property type="entry name" value="p450"/>
    <property type="match status" value="1"/>
</dbReference>
<evidence type="ECO:0000256" key="2">
    <source>
        <dbReference type="ARBA" id="ARBA00022617"/>
    </source>
</evidence>
<accession>A0A0B7KD05</accession>
<keyword evidence="4" id="KW-0560">Oxidoreductase</keyword>
<evidence type="ECO:0000313" key="6">
    <source>
        <dbReference type="EMBL" id="CEO53337.1"/>
    </source>
</evidence>
<organism evidence="6">
    <name type="scientific">Bionectria ochroleuca</name>
    <name type="common">Gliocladium roseum</name>
    <dbReference type="NCBI Taxonomy" id="29856"/>
    <lineage>
        <taxon>Eukaryota</taxon>
        <taxon>Fungi</taxon>
        <taxon>Dikarya</taxon>
        <taxon>Ascomycota</taxon>
        <taxon>Pezizomycotina</taxon>
        <taxon>Sordariomycetes</taxon>
        <taxon>Hypocreomycetidae</taxon>
        <taxon>Hypocreales</taxon>
        <taxon>Bionectriaceae</taxon>
        <taxon>Clonostachys</taxon>
    </lineage>
</organism>
<dbReference type="PANTHER" id="PTHR24305">
    <property type="entry name" value="CYTOCHROME P450"/>
    <property type="match status" value="1"/>
</dbReference>
<protein>
    <recommendedName>
        <fullName evidence="7">Cytochrome P450</fullName>
    </recommendedName>
</protein>
<dbReference type="InterPro" id="IPR036396">
    <property type="entry name" value="Cyt_P450_sf"/>
</dbReference>
<evidence type="ECO:0008006" key="7">
    <source>
        <dbReference type="Google" id="ProtNLM"/>
    </source>
</evidence>
<dbReference type="SUPFAM" id="SSF48264">
    <property type="entry name" value="Cytochrome P450"/>
    <property type="match status" value="1"/>
</dbReference>
<comment type="similarity">
    <text evidence="1">Belongs to the cytochrome P450 family.</text>
</comment>